<keyword evidence="3" id="KW-1185">Reference proteome</keyword>
<dbReference type="OrthoDB" id="2675946at2759"/>
<dbReference type="Proteomes" id="UP000714275">
    <property type="component" value="Unassembled WGS sequence"/>
</dbReference>
<evidence type="ECO:0000313" key="3">
    <source>
        <dbReference type="Proteomes" id="UP000714275"/>
    </source>
</evidence>
<sequence>MSQLSWWTWDEVDAVGHWEGNTRRETYAAKIPKSAVCALAGFYVGEQYNVPWATTHAPTELQMQIFPFVEDALANLRQTPNPNYGTINFLELLQLLRPYFWRAIAAIHQSFPDSALLKRLKILQGSSSTKAFLQQWPKERQALEATAQSDLAISGLFSEAATQSAFVSLTNSQRQLESTINAVLSHCNQLLRRTEPLSPSKYHRGAPSRFSFMAVPNTSCNLSQCTSFSTDLPHQTASHEGPCTPRATSATVDSRNFPPELVDEYATSGTHTGLAQQTVTEVCRASEDTPARHLQPSMSPTTIVHDGCSFHVLPLSPAMSLDFHSGRDLTIPSAEAFCDPITASAPQFAQFMARNCSWSSIFEMVKQPHLLWACWHPLNLGEYHSVKQLWVAWHEGTIIGGVGQTPPLQLIEQEWGGTKNHSTHSDLAATQ</sequence>
<dbReference type="InterPro" id="IPR038279">
    <property type="entry name" value="Ndc10_dom2_sf"/>
</dbReference>
<gene>
    <name evidence="2" type="ORF">EV702DRAFT_1202776</name>
</gene>
<comment type="caution">
    <text evidence="2">The sequence shown here is derived from an EMBL/GenBank/DDBJ whole genome shotgun (WGS) entry which is preliminary data.</text>
</comment>
<dbReference type="InterPro" id="IPR031872">
    <property type="entry name" value="NDC10_II"/>
</dbReference>
<dbReference type="Gene3D" id="1.10.443.20">
    <property type="entry name" value="Centromere DNA-binding protein complex CBF3 subunit, domain 2"/>
    <property type="match status" value="1"/>
</dbReference>
<feature type="domain" description="Ndc10" evidence="1">
    <location>
        <begin position="5"/>
        <end position="119"/>
    </location>
</feature>
<organism evidence="2 3">
    <name type="scientific">Suillus placidus</name>
    <dbReference type="NCBI Taxonomy" id="48579"/>
    <lineage>
        <taxon>Eukaryota</taxon>
        <taxon>Fungi</taxon>
        <taxon>Dikarya</taxon>
        <taxon>Basidiomycota</taxon>
        <taxon>Agaricomycotina</taxon>
        <taxon>Agaricomycetes</taxon>
        <taxon>Agaricomycetidae</taxon>
        <taxon>Boletales</taxon>
        <taxon>Suillineae</taxon>
        <taxon>Suillaceae</taxon>
        <taxon>Suillus</taxon>
    </lineage>
</organism>
<reference evidence="2" key="1">
    <citation type="journal article" date="2020" name="New Phytol.">
        <title>Comparative genomics reveals dynamic genome evolution in host specialist ectomycorrhizal fungi.</title>
        <authorList>
            <person name="Lofgren L.A."/>
            <person name="Nguyen N.H."/>
            <person name="Vilgalys R."/>
            <person name="Ruytinx J."/>
            <person name="Liao H.L."/>
            <person name="Branco S."/>
            <person name="Kuo A."/>
            <person name="LaButti K."/>
            <person name="Lipzen A."/>
            <person name="Andreopoulos W."/>
            <person name="Pangilinan J."/>
            <person name="Riley R."/>
            <person name="Hundley H."/>
            <person name="Na H."/>
            <person name="Barry K."/>
            <person name="Grigoriev I.V."/>
            <person name="Stajich J.E."/>
            <person name="Kennedy P.G."/>
        </authorList>
    </citation>
    <scope>NUCLEOTIDE SEQUENCE</scope>
    <source>
        <strain evidence="2">DOB743</strain>
    </source>
</reference>
<dbReference type="Pfam" id="PF16787">
    <property type="entry name" value="NDC10_II"/>
    <property type="match status" value="1"/>
</dbReference>
<dbReference type="EMBL" id="JABBWD010000070">
    <property type="protein sequence ID" value="KAG1769746.1"/>
    <property type="molecule type" value="Genomic_DNA"/>
</dbReference>
<evidence type="ECO:0000313" key="2">
    <source>
        <dbReference type="EMBL" id="KAG1769746.1"/>
    </source>
</evidence>
<evidence type="ECO:0000259" key="1">
    <source>
        <dbReference type="Pfam" id="PF16787"/>
    </source>
</evidence>
<name>A0A9P7CY65_9AGAM</name>
<dbReference type="AlphaFoldDB" id="A0A9P7CY65"/>
<accession>A0A9P7CY65</accession>
<protein>
    <recommendedName>
        <fullName evidence="1">Ndc10 domain-containing protein</fullName>
    </recommendedName>
</protein>
<proteinExistence type="predicted"/>
<dbReference type="GO" id="GO:0003677">
    <property type="term" value="F:DNA binding"/>
    <property type="evidence" value="ECO:0007669"/>
    <property type="project" value="InterPro"/>
</dbReference>